<name>A0ABU3KJF3_9BURK</name>
<gene>
    <name evidence="1" type="ORF">RAE19_03755</name>
</gene>
<proteinExistence type="predicted"/>
<protein>
    <recommendedName>
        <fullName evidence="3">DUF2867 domain-containing protein</fullName>
    </recommendedName>
</protein>
<dbReference type="EMBL" id="JAVBIK010000001">
    <property type="protein sequence ID" value="MDT7517861.1"/>
    <property type="molecule type" value="Genomic_DNA"/>
</dbReference>
<evidence type="ECO:0000313" key="1">
    <source>
        <dbReference type="EMBL" id="MDT7517861.1"/>
    </source>
</evidence>
<accession>A0ABU3KJF3</accession>
<keyword evidence="2" id="KW-1185">Reference proteome</keyword>
<dbReference type="Proteomes" id="UP001321700">
    <property type="component" value="Unassembled WGS sequence"/>
</dbReference>
<evidence type="ECO:0000313" key="2">
    <source>
        <dbReference type="Proteomes" id="UP001321700"/>
    </source>
</evidence>
<comment type="caution">
    <text evidence="1">The sequence shown here is derived from an EMBL/GenBank/DDBJ whole genome shotgun (WGS) entry which is preliminary data.</text>
</comment>
<organism evidence="1 2">
    <name type="scientific">Rhodoferax potami</name>
    <dbReference type="NCBI Taxonomy" id="3068338"/>
    <lineage>
        <taxon>Bacteria</taxon>
        <taxon>Pseudomonadati</taxon>
        <taxon>Pseudomonadota</taxon>
        <taxon>Betaproteobacteria</taxon>
        <taxon>Burkholderiales</taxon>
        <taxon>Comamonadaceae</taxon>
        <taxon>Rhodoferax</taxon>
    </lineage>
</organism>
<reference evidence="1 2" key="1">
    <citation type="submission" date="2023-08" db="EMBL/GenBank/DDBJ databases">
        <title>Rhodoferax potami sp. nov. and Rhodoferax mekongensis sp. nov., isolated from the Mekong River in Thailand.</title>
        <authorList>
            <person name="Kitikhun S."/>
            <person name="Charoenyingcharoen P."/>
            <person name="Siriarchawattana P."/>
            <person name="Likhitrattanapisal S."/>
            <person name="Nilsakha T."/>
            <person name="Chanpet A."/>
            <person name="Rattanawaree P."/>
            <person name="Ingsriswang S."/>
        </authorList>
    </citation>
    <scope>NUCLEOTIDE SEQUENCE [LARGE SCALE GENOMIC DNA]</scope>
    <source>
        <strain evidence="1 2">TBRC 17660</strain>
    </source>
</reference>
<sequence length="179" mass="19844">MPHYQFSEKHRLLTQASPAALMDAVLQPGVSEDPWARRFIQLRELPDRLRGALGGSSRLQNQPPFGIDNFTLLGRDGDTEVALGLTGRFWQADYGQLPVAGADGFAAFAKPGCAKLLLNFSTQAEAGGGTWLLTETRVWCTDRAALLRFTPYWYLIRPVSGLIRHRLLARVRDAALAQH</sequence>
<dbReference type="RefSeq" id="WP_313873661.1">
    <property type="nucleotide sequence ID" value="NZ_JAVBIK010000001.1"/>
</dbReference>
<evidence type="ECO:0008006" key="3">
    <source>
        <dbReference type="Google" id="ProtNLM"/>
    </source>
</evidence>